<proteinExistence type="predicted"/>
<evidence type="ECO:0000313" key="2">
    <source>
        <dbReference type="Proteomes" id="UP000245959"/>
    </source>
</evidence>
<sequence length="63" mass="6843">MTAEATQKTSLLAVQALQDAVNEELEKKAKLGQQAVVCGKNGKPKVVSAKYLVRKMRSRKTGI</sequence>
<protein>
    <submittedName>
        <fullName evidence="1">Uncharacterized protein</fullName>
    </submittedName>
</protein>
<dbReference type="EMBL" id="QEKH01000014">
    <property type="protein sequence ID" value="PVY41428.1"/>
    <property type="molecule type" value="Genomic_DNA"/>
</dbReference>
<dbReference type="RefSeq" id="WP_116884087.1">
    <property type="nucleotide sequence ID" value="NZ_CABMMC010000012.1"/>
</dbReference>
<gene>
    <name evidence="1" type="ORF">C8D82_11441</name>
</gene>
<accession>A0A2U1AYD6</accession>
<keyword evidence="2" id="KW-1185">Reference proteome</keyword>
<name>A0A2U1AYD6_9BACT</name>
<comment type="caution">
    <text evidence="1">The sequence shown here is derived from an EMBL/GenBank/DDBJ whole genome shotgun (WGS) entry which is preliminary data.</text>
</comment>
<dbReference type="GeneID" id="78295393"/>
<evidence type="ECO:0000313" key="1">
    <source>
        <dbReference type="EMBL" id="PVY41428.1"/>
    </source>
</evidence>
<dbReference type="Proteomes" id="UP000245959">
    <property type="component" value="Unassembled WGS sequence"/>
</dbReference>
<dbReference type="AlphaFoldDB" id="A0A2U1AYD6"/>
<organism evidence="1 2">
    <name type="scientific">Victivallis vadensis</name>
    <dbReference type="NCBI Taxonomy" id="172901"/>
    <lineage>
        <taxon>Bacteria</taxon>
        <taxon>Pseudomonadati</taxon>
        <taxon>Lentisphaerota</taxon>
        <taxon>Lentisphaeria</taxon>
        <taxon>Victivallales</taxon>
        <taxon>Victivallaceae</taxon>
        <taxon>Victivallis</taxon>
    </lineage>
</organism>
<reference evidence="1 2" key="1">
    <citation type="submission" date="2018-04" db="EMBL/GenBank/DDBJ databases">
        <title>Genomic Encyclopedia of Type Strains, Phase IV (KMG-IV): sequencing the most valuable type-strain genomes for metagenomic binning, comparative biology and taxonomic classification.</title>
        <authorList>
            <person name="Goeker M."/>
        </authorList>
    </citation>
    <scope>NUCLEOTIDE SEQUENCE [LARGE SCALE GENOMIC DNA]</scope>
    <source>
        <strain evidence="1 2">DSM 14823</strain>
    </source>
</reference>